<evidence type="ECO:0000256" key="10">
    <source>
        <dbReference type="PROSITE-ProRule" id="PRU00473"/>
    </source>
</evidence>
<dbReference type="InterPro" id="IPR006664">
    <property type="entry name" value="OMP_bac"/>
</dbReference>
<evidence type="ECO:0000313" key="15">
    <source>
        <dbReference type="EMBL" id="GEQ99414.1"/>
    </source>
</evidence>
<keyword evidence="3" id="KW-1134">Transmembrane beta strand</keyword>
<dbReference type="GO" id="GO:0006811">
    <property type="term" value="P:monoatomic ion transport"/>
    <property type="evidence" value="ECO:0007669"/>
    <property type="project" value="UniProtKB-KW"/>
</dbReference>
<dbReference type="InterPro" id="IPR050330">
    <property type="entry name" value="Bact_OuterMem_StrucFunc"/>
</dbReference>
<keyword evidence="17" id="KW-1185">Reference proteome</keyword>
<feature type="chain" id="PRO_5022869083" description="OmpA-like domain-containing protein" evidence="12">
    <location>
        <begin position="23"/>
        <end position="452"/>
    </location>
</feature>
<dbReference type="Pfam" id="PF17963">
    <property type="entry name" value="Big_9"/>
    <property type="match status" value="1"/>
</dbReference>
<evidence type="ECO:0000256" key="4">
    <source>
        <dbReference type="ARBA" id="ARBA00022692"/>
    </source>
</evidence>
<keyword evidence="6" id="KW-0406">Ion transport</keyword>
<evidence type="ECO:0000256" key="11">
    <source>
        <dbReference type="SAM" id="MobiDB-lite"/>
    </source>
</evidence>
<feature type="region of interest" description="Disordered" evidence="11">
    <location>
        <begin position="419"/>
        <end position="439"/>
    </location>
</feature>
<dbReference type="Pfam" id="PF13505">
    <property type="entry name" value="OMP_b-brl"/>
    <property type="match status" value="1"/>
</dbReference>
<dbReference type="GO" id="GO:0015288">
    <property type="term" value="F:porin activity"/>
    <property type="evidence" value="ECO:0007669"/>
    <property type="project" value="UniProtKB-KW"/>
</dbReference>
<dbReference type="InterPro" id="IPR036737">
    <property type="entry name" value="OmpA-like_sf"/>
</dbReference>
<dbReference type="PROSITE" id="PS51123">
    <property type="entry name" value="OMPA_2"/>
    <property type="match status" value="1"/>
</dbReference>
<evidence type="ECO:0000313" key="17">
    <source>
        <dbReference type="Proteomes" id="UP000325187"/>
    </source>
</evidence>
<dbReference type="SUPFAM" id="SSF103088">
    <property type="entry name" value="OmpA-like"/>
    <property type="match status" value="1"/>
</dbReference>
<dbReference type="PANTHER" id="PTHR30329">
    <property type="entry name" value="STATOR ELEMENT OF FLAGELLAR MOTOR COMPLEX"/>
    <property type="match status" value="1"/>
</dbReference>
<name>A0A5A7MV11_9PROT</name>
<keyword evidence="8 10" id="KW-0472">Membrane</keyword>
<dbReference type="SUPFAM" id="SSF56925">
    <property type="entry name" value="OMPA-like"/>
    <property type="match status" value="1"/>
</dbReference>
<dbReference type="Gene3D" id="2.60.40.3440">
    <property type="match status" value="1"/>
</dbReference>
<gene>
    <name evidence="14" type="ORF">JCM17844_07180</name>
    <name evidence="15" type="ORF">JCM17845_00380</name>
</gene>
<dbReference type="EMBL" id="BKCL01000002">
    <property type="protein sequence ID" value="GEQ97081.1"/>
    <property type="molecule type" value="Genomic_DNA"/>
</dbReference>
<evidence type="ECO:0000256" key="6">
    <source>
        <dbReference type="ARBA" id="ARBA00023065"/>
    </source>
</evidence>
<evidence type="ECO:0000256" key="8">
    <source>
        <dbReference type="ARBA" id="ARBA00023136"/>
    </source>
</evidence>
<feature type="region of interest" description="Disordered" evidence="11">
    <location>
        <begin position="233"/>
        <end position="253"/>
    </location>
</feature>
<evidence type="ECO:0000259" key="13">
    <source>
        <dbReference type="PROSITE" id="PS51123"/>
    </source>
</evidence>
<dbReference type="Proteomes" id="UP000325187">
    <property type="component" value="Unassembled WGS sequence"/>
</dbReference>
<evidence type="ECO:0000256" key="2">
    <source>
        <dbReference type="ARBA" id="ARBA00022448"/>
    </source>
</evidence>
<evidence type="ECO:0000256" key="5">
    <source>
        <dbReference type="ARBA" id="ARBA00022729"/>
    </source>
</evidence>
<reference evidence="16 17" key="1">
    <citation type="submission" date="2019-09" db="EMBL/GenBank/DDBJ databases">
        <title>NBRP : Genome information of microbial organism related human and environment.</title>
        <authorList>
            <person name="Hattori M."/>
            <person name="Oshima K."/>
            <person name="Inaba H."/>
            <person name="Suda W."/>
            <person name="Sakamoto M."/>
            <person name="Iino T."/>
            <person name="Kitahara M."/>
            <person name="Oshida Y."/>
            <person name="Iida T."/>
            <person name="Kudo T."/>
            <person name="Itoh T."/>
            <person name="Ohkuma M."/>
        </authorList>
    </citation>
    <scope>NUCLEOTIDE SEQUENCE [LARGE SCALE GENOMIC DNA]</scope>
    <source>
        <strain evidence="14 16">Hi-2</strain>
        <strain evidence="15 17">Mie-1</strain>
    </source>
</reference>
<dbReference type="RefSeq" id="WP_210431263.1">
    <property type="nucleotide sequence ID" value="NZ_BKCL01000002.1"/>
</dbReference>
<keyword evidence="4" id="KW-0812">Transmembrane</keyword>
<dbReference type="PANTHER" id="PTHR30329:SF21">
    <property type="entry name" value="LIPOPROTEIN YIAD-RELATED"/>
    <property type="match status" value="1"/>
</dbReference>
<keyword evidence="7" id="KW-0626">Porin</keyword>
<dbReference type="PRINTS" id="PR01021">
    <property type="entry name" value="OMPADOMAIN"/>
</dbReference>
<protein>
    <recommendedName>
        <fullName evidence="13">OmpA-like domain-containing protein</fullName>
    </recommendedName>
</protein>
<dbReference type="Pfam" id="PF00691">
    <property type="entry name" value="OmpA"/>
    <property type="match status" value="1"/>
</dbReference>
<dbReference type="GO" id="GO:0009279">
    <property type="term" value="C:cell outer membrane"/>
    <property type="evidence" value="ECO:0007669"/>
    <property type="project" value="UniProtKB-SubCell"/>
</dbReference>
<dbReference type="CDD" id="cd07185">
    <property type="entry name" value="OmpA_C-like"/>
    <property type="match status" value="1"/>
</dbReference>
<dbReference type="Gene3D" id="2.40.160.20">
    <property type="match status" value="1"/>
</dbReference>
<evidence type="ECO:0000256" key="9">
    <source>
        <dbReference type="ARBA" id="ARBA00023237"/>
    </source>
</evidence>
<organism evidence="15 17">
    <name type="scientific">Iodidimonas gelatinilytica</name>
    <dbReference type="NCBI Taxonomy" id="1236966"/>
    <lineage>
        <taxon>Bacteria</taxon>
        <taxon>Pseudomonadati</taxon>
        <taxon>Pseudomonadota</taxon>
        <taxon>Alphaproteobacteria</taxon>
        <taxon>Iodidimonadales</taxon>
        <taxon>Iodidimonadaceae</taxon>
        <taxon>Iodidimonas</taxon>
    </lineage>
</organism>
<feature type="compositionally biased region" description="Pro residues" evidence="11">
    <location>
        <begin position="238"/>
        <end position="247"/>
    </location>
</feature>
<sequence length="452" mass="48019">MKKNLLLLASTSFLCLGSAVGAQEQDGNFYGAIRAGINWAHDEALEGNFASKDERDLGLVLGGAIGYDFKPMRLELEFMQRRNDLDGLTVRSDGGAGAALGLGPLSGPTALADTNVNASTIMANFIYDVPVVKGFQPYLGAGIGVAIVDLDYRLAGGQDLLRSNDAEPAFQALAGFSSQLSDHWTAEVGYRFLTTAQSRLLVADAIDAQAKYKSHSVLVGLRYAFGGPKKAQAAPAPVAAPAPPPNRAPRAENDRARVEAGNSVMIDVLANDRDPEGRLAGIATIGEAQYGKVSRDPSGAVRYTADPKYVGRDRFTYTVQDQDGSVATATVDVDVLSPEIGPFIVFFDFDSATLAPEAERIVRDAADAFKKYGVVRIEVVGHTDRSGAAKYNQGLSQRRAASVEKALAELGVPSDSVLSAARGESDPLVQTDDGVREPQNRRVEILFPKPGS</sequence>
<accession>A0A5A7MM77</accession>
<keyword evidence="2" id="KW-0813">Transport</keyword>
<proteinExistence type="predicted"/>
<comment type="subcellular location">
    <subcellularLocation>
        <location evidence="1">Cell outer membrane</location>
        <topology evidence="1">Multi-pass membrane protein</topology>
    </subcellularLocation>
</comment>
<evidence type="ECO:0000256" key="1">
    <source>
        <dbReference type="ARBA" id="ARBA00004571"/>
    </source>
</evidence>
<dbReference type="Proteomes" id="UP000322084">
    <property type="component" value="Unassembled WGS sequence"/>
</dbReference>
<keyword evidence="9" id="KW-0998">Cell outer membrane</keyword>
<dbReference type="InterPro" id="IPR027385">
    <property type="entry name" value="Beta-barrel_OMP"/>
</dbReference>
<evidence type="ECO:0000256" key="12">
    <source>
        <dbReference type="SAM" id="SignalP"/>
    </source>
</evidence>
<evidence type="ECO:0000313" key="14">
    <source>
        <dbReference type="EMBL" id="GEQ97081.1"/>
    </source>
</evidence>
<feature type="signal peptide" evidence="12">
    <location>
        <begin position="1"/>
        <end position="22"/>
    </location>
</feature>
<dbReference type="AlphaFoldDB" id="A0A5A7MV11"/>
<evidence type="ECO:0000256" key="7">
    <source>
        <dbReference type="ARBA" id="ARBA00023114"/>
    </source>
</evidence>
<dbReference type="InterPro" id="IPR006665">
    <property type="entry name" value="OmpA-like"/>
</dbReference>
<dbReference type="GO" id="GO:0046930">
    <property type="term" value="C:pore complex"/>
    <property type="evidence" value="ECO:0007669"/>
    <property type="project" value="UniProtKB-KW"/>
</dbReference>
<comment type="caution">
    <text evidence="15">The sequence shown here is derived from an EMBL/GenBank/DDBJ whole genome shotgun (WGS) entry which is preliminary data.</text>
</comment>
<dbReference type="InterPro" id="IPR011250">
    <property type="entry name" value="OMP/PagP_B-barrel"/>
</dbReference>
<evidence type="ECO:0000313" key="16">
    <source>
        <dbReference type="Proteomes" id="UP000322084"/>
    </source>
</evidence>
<keyword evidence="5 12" id="KW-0732">Signal</keyword>
<evidence type="ECO:0000256" key="3">
    <source>
        <dbReference type="ARBA" id="ARBA00022452"/>
    </source>
</evidence>
<dbReference type="EMBL" id="BKCM01000001">
    <property type="protein sequence ID" value="GEQ99414.1"/>
    <property type="molecule type" value="Genomic_DNA"/>
</dbReference>
<dbReference type="Gene3D" id="3.30.1330.60">
    <property type="entry name" value="OmpA-like domain"/>
    <property type="match status" value="1"/>
</dbReference>
<feature type="domain" description="OmpA-like" evidence="13">
    <location>
        <begin position="334"/>
        <end position="451"/>
    </location>
</feature>
<accession>A0A5A7MV11</accession>